<evidence type="ECO:0000256" key="8">
    <source>
        <dbReference type="ARBA" id="ARBA00022605"/>
    </source>
</evidence>
<dbReference type="NCBIfam" id="TIGR01122">
    <property type="entry name" value="ilvE_I"/>
    <property type="match status" value="1"/>
</dbReference>
<comment type="similarity">
    <text evidence="6 15">Belongs to the class-IV pyridoxal-phosphate-dependent aminotransferase family.</text>
</comment>
<dbReference type="InterPro" id="IPR043131">
    <property type="entry name" value="BCAT-like_N"/>
</dbReference>
<dbReference type="GO" id="GO:0009099">
    <property type="term" value="P:L-valine biosynthetic process"/>
    <property type="evidence" value="ECO:0007669"/>
    <property type="project" value="UniProtKB-UniPathway"/>
</dbReference>
<evidence type="ECO:0000256" key="11">
    <source>
        <dbReference type="ARBA" id="ARBA00023304"/>
    </source>
</evidence>
<comment type="cofactor">
    <cofactor evidence="1 16">
        <name>pyridoxal 5'-phosphate</name>
        <dbReference type="ChEBI" id="CHEBI:597326"/>
    </cofactor>
</comment>
<evidence type="ECO:0000256" key="7">
    <source>
        <dbReference type="ARBA" id="ARBA00022576"/>
    </source>
</evidence>
<keyword evidence="9 17" id="KW-0808">Transferase</keyword>
<dbReference type="GO" id="GO:0052656">
    <property type="term" value="F:L-isoleucine-2-oxoglutarate transaminase activity"/>
    <property type="evidence" value="ECO:0007669"/>
    <property type="project" value="RHEA"/>
</dbReference>
<evidence type="ECO:0000256" key="13">
    <source>
        <dbReference type="ARBA" id="ARBA00048798"/>
    </source>
</evidence>
<dbReference type="GO" id="GO:0009098">
    <property type="term" value="P:L-leucine biosynthetic process"/>
    <property type="evidence" value="ECO:0007669"/>
    <property type="project" value="UniProtKB-UniPathway"/>
</dbReference>
<reference evidence="18 19" key="1">
    <citation type="submission" date="2007-08" db="EMBL/GenBank/DDBJ databases">
        <title>Complete sequence of Roseiflexus castenholzii DSM 13941.</title>
        <authorList>
            <consortium name="US DOE Joint Genome Institute"/>
            <person name="Copeland A."/>
            <person name="Lucas S."/>
            <person name="Lapidus A."/>
            <person name="Barry K."/>
            <person name="Glavina del Rio T."/>
            <person name="Dalin E."/>
            <person name="Tice H."/>
            <person name="Pitluck S."/>
            <person name="Thompson L.S."/>
            <person name="Brettin T."/>
            <person name="Bruce D."/>
            <person name="Detter J.C."/>
            <person name="Han C."/>
            <person name="Tapia R."/>
            <person name="Schmutz J."/>
            <person name="Larimer F."/>
            <person name="Land M."/>
            <person name="Hauser L."/>
            <person name="Kyrpides N."/>
            <person name="Mikhailova N."/>
            <person name="Bryant D.A."/>
            <person name="Hanada S."/>
            <person name="Tsukatani Y."/>
            <person name="Richardson P."/>
        </authorList>
    </citation>
    <scope>NUCLEOTIDE SEQUENCE [LARGE SCALE GENOMIC DNA]</scope>
    <source>
        <strain evidence="19">DSM 13941 / HLO8</strain>
    </source>
</reference>
<dbReference type="PANTHER" id="PTHR42743:SF4">
    <property type="entry name" value="BRANCHED-CHAIN-AMINO-ACID AMINOTRANSFERASE-RELATED"/>
    <property type="match status" value="1"/>
</dbReference>
<dbReference type="InterPro" id="IPR050571">
    <property type="entry name" value="Class-IV_PLP-Dep_Aminotrnsfr"/>
</dbReference>
<dbReference type="EMBL" id="CP000804">
    <property type="protein sequence ID" value="ABU58559.1"/>
    <property type="molecule type" value="Genomic_DNA"/>
</dbReference>
<evidence type="ECO:0000256" key="15">
    <source>
        <dbReference type="RuleBase" id="RU004106"/>
    </source>
</evidence>
<dbReference type="InterPro" id="IPR033939">
    <property type="entry name" value="BCAT_family"/>
</dbReference>
<evidence type="ECO:0000256" key="4">
    <source>
        <dbReference type="ARBA" id="ARBA00004931"/>
    </source>
</evidence>
<dbReference type="RefSeq" id="WP_012120983.1">
    <property type="nucleotide sequence ID" value="NC_009767.1"/>
</dbReference>
<name>A7NSD0_ROSCS</name>
<evidence type="ECO:0000256" key="6">
    <source>
        <dbReference type="ARBA" id="ARBA00009320"/>
    </source>
</evidence>
<keyword evidence="8 17" id="KW-0028">Amino-acid biosynthesis</keyword>
<dbReference type="SUPFAM" id="SSF56752">
    <property type="entry name" value="D-aminoacid aminotransferase-like PLP-dependent enzymes"/>
    <property type="match status" value="1"/>
</dbReference>
<dbReference type="PANTHER" id="PTHR42743">
    <property type="entry name" value="AMINO-ACID AMINOTRANSFERASE"/>
    <property type="match status" value="1"/>
</dbReference>
<dbReference type="STRING" id="383372.Rcas_2479"/>
<evidence type="ECO:0000256" key="17">
    <source>
        <dbReference type="RuleBase" id="RU364094"/>
    </source>
</evidence>
<dbReference type="AlphaFoldDB" id="A7NSD0"/>
<dbReference type="GO" id="GO:0052654">
    <property type="term" value="F:L-leucine-2-oxoglutarate transaminase activity"/>
    <property type="evidence" value="ECO:0007669"/>
    <property type="project" value="RHEA"/>
</dbReference>
<comment type="catalytic activity">
    <reaction evidence="14 17">
        <text>L-leucine + 2-oxoglutarate = 4-methyl-2-oxopentanoate + L-glutamate</text>
        <dbReference type="Rhea" id="RHEA:18321"/>
        <dbReference type="ChEBI" id="CHEBI:16810"/>
        <dbReference type="ChEBI" id="CHEBI:17865"/>
        <dbReference type="ChEBI" id="CHEBI:29985"/>
        <dbReference type="ChEBI" id="CHEBI:57427"/>
        <dbReference type="EC" id="2.6.1.42"/>
    </reaction>
</comment>
<dbReference type="UniPathway" id="UPA00048">
    <property type="reaction ID" value="UER00073"/>
</dbReference>
<comment type="pathway">
    <text evidence="4 17">Amino-acid biosynthesis; L-valine biosynthesis; L-valine from pyruvate: step 4/4.</text>
</comment>
<comment type="catalytic activity">
    <reaction evidence="13 17">
        <text>L-isoleucine + 2-oxoglutarate = (S)-3-methyl-2-oxopentanoate + L-glutamate</text>
        <dbReference type="Rhea" id="RHEA:24801"/>
        <dbReference type="ChEBI" id="CHEBI:16810"/>
        <dbReference type="ChEBI" id="CHEBI:29985"/>
        <dbReference type="ChEBI" id="CHEBI:35146"/>
        <dbReference type="ChEBI" id="CHEBI:58045"/>
        <dbReference type="EC" id="2.6.1.42"/>
    </reaction>
</comment>
<evidence type="ECO:0000313" key="18">
    <source>
        <dbReference type="EMBL" id="ABU58559.1"/>
    </source>
</evidence>
<dbReference type="InterPro" id="IPR018300">
    <property type="entry name" value="Aminotrans_IV_CS"/>
</dbReference>
<dbReference type="InterPro" id="IPR036038">
    <property type="entry name" value="Aminotransferase-like"/>
</dbReference>
<accession>A7NSD0</accession>
<dbReference type="FunFam" id="3.20.10.10:FF:000002">
    <property type="entry name" value="D-alanine aminotransferase"/>
    <property type="match status" value="1"/>
</dbReference>
<evidence type="ECO:0000256" key="12">
    <source>
        <dbReference type="ARBA" id="ARBA00048212"/>
    </source>
</evidence>
<gene>
    <name evidence="17" type="primary">ilvE</name>
    <name evidence="18" type="ordered locus">Rcas_2479</name>
</gene>
<keyword evidence="11 17" id="KW-0100">Branched-chain amino acid biosynthesis</keyword>
<evidence type="ECO:0000313" key="19">
    <source>
        <dbReference type="Proteomes" id="UP000000263"/>
    </source>
</evidence>
<dbReference type="NCBIfam" id="NF005146">
    <property type="entry name" value="PRK06606.1"/>
    <property type="match status" value="1"/>
</dbReference>
<evidence type="ECO:0000256" key="16">
    <source>
        <dbReference type="RuleBase" id="RU004516"/>
    </source>
</evidence>
<dbReference type="CDD" id="cd01557">
    <property type="entry name" value="BCAT_beta_family"/>
    <property type="match status" value="1"/>
</dbReference>
<dbReference type="InterPro" id="IPR001544">
    <property type="entry name" value="Aminotrans_IV"/>
</dbReference>
<dbReference type="Gene3D" id="3.20.10.10">
    <property type="entry name" value="D-amino Acid Aminotransferase, subunit A, domain 2"/>
    <property type="match status" value="1"/>
</dbReference>
<dbReference type="KEGG" id="rca:Rcas_2479"/>
<evidence type="ECO:0000256" key="14">
    <source>
        <dbReference type="ARBA" id="ARBA00049229"/>
    </source>
</evidence>
<sequence length="310" mass="34374">MTSNRFAFFNGEFVPIEQAQVSVMTAALNYGLGVFEGIRAYWNADDGQLYVFHLREHMERLRRSCNIMFMNLPYSVDELYDLTVELLRREAFREDAYIRPLVFKSDHTIAVRLNNMTDAFVLYAVPFGQYIPGTAVRACVSSWRRIEDNIMPSRAKVSGGYVNSALAKTEALLNGYDEAIVLGGDGQVSEASAANLYIVRNGALITPPITSDILEGITRRVVAHLAQAELGVPVIERPIDRTELYVAEEAFFCGTGAEVKPIIEIDRRPVGSGAVGEITARLAELYSAVVRGCLPAYRAWCTPVYIDEGA</sequence>
<dbReference type="HOGENOM" id="CLU_020844_3_1_0"/>
<dbReference type="InterPro" id="IPR005785">
    <property type="entry name" value="B_amino_transI"/>
</dbReference>
<dbReference type="PROSITE" id="PS00770">
    <property type="entry name" value="AA_TRANSFER_CLASS_4"/>
    <property type="match status" value="1"/>
</dbReference>
<evidence type="ECO:0000256" key="5">
    <source>
        <dbReference type="ARBA" id="ARBA00005072"/>
    </source>
</evidence>
<dbReference type="EC" id="2.6.1.42" evidence="17"/>
<keyword evidence="19" id="KW-1185">Reference proteome</keyword>
<comment type="pathway">
    <text evidence="5 17">Amino-acid biosynthesis; L-leucine biosynthesis; L-leucine from 3-methyl-2-oxobutanoate: step 4/4.</text>
</comment>
<dbReference type="InterPro" id="IPR043132">
    <property type="entry name" value="BCAT-like_C"/>
</dbReference>
<dbReference type="Proteomes" id="UP000000263">
    <property type="component" value="Chromosome"/>
</dbReference>
<dbReference type="Gene3D" id="3.30.470.10">
    <property type="match status" value="1"/>
</dbReference>
<keyword evidence="10 16" id="KW-0663">Pyridoxal phosphate</keyword>
<dbReference type="OrthoDB" id="9805628at2"/>
<dbReference type="UniPathway" id="UPA00049">
    <property type="reaction ID" value="UER00062"/>
</dbReference>
<evidence type="ECO:0000256" key="1">
    <source>
        <dbReference type="ARBA" id="ARBA00001933"/>
    </source>
</evidence>
<comment type="pathway">
    <text evidence="3 17">Amino-acid biosynthesis; L-isoleucine biosynthesis; L-isoleucine from 2-oxobutanoate: step 4/4.</text>
</comment>
<evidence type="ECO:0000256" key="9">
    <source>
        <dbReference type="ARBA" id="ARBA00022679"/>
    </source>
</evidence>
<dbReference type="Pfam" id="PF01063">
    <property type="entry name" value="Aminotran_4"/>
    <property type="match status" value="1"/>
</dbReference>
<comment type="function">
    <text evidence="2 17">Acts on leucine, isoleucine and valine.</text>
</comment>
<keyword evidence="7 17" id="KW-0032">Aminotransferase</keyword>
<dbReference type="GO" id="GO:0052655">
    <property type="term" value="F:L-valine-2-oxoglutarate transaminase activity"/>
    <property type="evidence" value="ECO:0007669"/>
    <property type="project" value="RHEA"/>
</dbReference>
<organism evidence="18 19">
    <name type="scientific">Roseiflexus castenholzii (strain DSM 13941 / HLO8)</name>
    <dbReference type="NCBI Taxonomy" id="383372"/>
    <lineage>
        <taxon>Bacteria</taxon>
        <taxon>Bacillati</taxon>
        <taxon>Chloroflexota</taxon>
        <taxon>Chloroflexia</taxon>
        <taxon>Chloroflexales</taxon>
        <taxon>Roseiflexineae</taxon>
        <taxon>Roseiflexaceae</taxon>
        <taxon>Roseiflexus</taxon>
    </lineage>
</organism>
<dbReference type="eggNOG" id="COG0115">
    <property type="taxonomic scope" value="Bacteria"/>
</dbReference>
<comment type="catalytic activity">
    <reaction evidence="12 17">
        <text>L-valine + 2-oxoglutarate = 3-methyl-2-oxobutanoate + L-glutamate</text>
        <dbReference type="Rhea" id="RHEA:24813"/>
        <dbReference type="ChEBI" id="CHEBI:11851"/>
        <dbReference type="ChEBI" id="CHEBI:16810"/>
        <dbReference type="ChEBI" id="CHEBI:29985"/>
        <dbReference type="ChEBI" id="CHEBI:57762"/>
        <dbReference type="EC" id="2.6.1.42"/>
    </reaction>
</comment>
<proteinExistence type="inferred from homology"/>
<evidence type="ECO:0000256" key="3">
    <source>
        <dbReference type="ARBA" id="ARBA00004824"/>
    </source>
</evidence>
<evidence type="ECO:0000256" key="10">
    <source>
        <dbReference type="ARBA" id="ARBA00022898"/>
    </source>
</evidence>
<evidence type="ECO:0000256" key="2">
    <source>
        <dbReference type="ARBA" id="ARBA00003109"/>
    </source>
</evidence>
<dbReference type="UniPathway" id="UPA00047">
    <property type="reaction ID" value="UER00058"/>
</dbReference>
<protein>
    <recommendedName>
        <fullName evidence="17">Branched-chain-amino-acid aminotransferase</fullName>
        <shortName evidence="17">BCAT</shortName>
        <ecNumber evidence="17">2.6.1.42</ecNumber>
    </recommendedName>
</protein>
<dbReference type="GO" id="GO:0009097">
    <property type="term" value="P:isoleucine biosynthetic process"/>
    <property type="evidence" value="ECO:0007669"/>
    <property type="project" value="UniProtKB-UniPathway"/>
</dbReference>